<feature type="compositionally biased region" description="Basic and acidic residues" evidence="1">
    <location>
        <begin position="214"/>
        <end position="234"/>
    </location>
</feature>
<evidence type="ECO:0000313" key="2">
    <source>
        <dbReference type="EMBL" id="KAJ6259498.1"/>
    </source>
</evidence>
<dbReference type="Proteomes" id="UP001221413">
    <property type="component" value="Unassembled WGS sequence"/>
</dbReference>
<sequence>MGEYLVSNSTGPQILGYKVILVNTHPADAASTNITTSLTGTFDILYHPFADRYLAGTLGQLCSAMDVAPHIVEEAHREITKIQASETDAHVKWVFDPRVYMRDSNFTFCLQKVIDPAVALTSLTDPAHYRLTPLTPHLGTASAPPLDPDLYQAAATVGGCCCGGDIKQGGCRRLSFKTQETIHTDDEMDVSSASDASNHRDVFISRNKYTGETVTRDGEEDRYSAQRTIKKESGSAEADGGTWRSLTRDRKRARIGTDGLVAVKPESHDGSGHDFVEGPFGETAN</sequence>
<feature type="region of interest" description="Disordered" evidence="1">
    <location>
        <begin position="213"/>
        <end position="285"/>
    </location>
</feature>
<keyword evidence="3" id="KW-1185">Reference proteome</keyword>
<organism evidence="2 3">
    <name type="scientific">Drechslerella dactyloides</name>
    <name type="common">Nematode-trapping fungus</name>
    <name type="synonym">Arthrobotrys dactyloides</name>
    <dbReference type="NCBI Taxonomy" id="74499"/>
    <lineage>
        <taxon>Eukaryota</taxon>
        <taxon>Fungi</taxon>
        <taxon>Dikarya</taxon>
        <taxon>Ascomycota</taxon>
        <taxon>Pezizomycotina</taxon>
        <taxon>Orbiliomycetes</taxon>
        <taxon>Orbiliales</taxon>
        <taxon>Orbiliaceae</taxon>
        <taxon>Drechslerella</taxon>
    </lineage>
</organism>
<protein>
    <submittedName>
        <fullName evidence="2">Uncharacterized protein</fullName>
    </submittedName>
</protein>
<accession>A0AAD6IVQ1</accession>
<dbReference type="EMBL" id="JAQGDS010000006">
    <property type="protein sequence ID" value="KAJ6259498.1"/>
    <property type="molecule type" value="Genomic_DNA"/>
</dbReference>
<name>A0AAD6IVQ1_DREDA</name>
<proteinExistence type="predicted"/>
<gene>
    <name evidence="2" type="ORF">Dda_5135</name>
</gene>
<evidence type="ECO:0000313" key="3">
    <source>
        <dbReference type="Proteomes" id="UP001221413"/>
    </source>
</evidence>
<comment type="caution">
    <text evidence="2">The sequence shown here is derived from an EMBL/GenBank/DDBJ whole genome shotgun (WGS) entry which is preliminary data.</text>
</comment>
<evidence type="ECO:0000256" key="1">
    <source>
        <dbReference type="SAM" id="MobiDB-lite"/>
    </source>
</evidence>
<reference evidence="2" key="1">
    <citation type="submission" date="2023-01" db="EMBL/GenBank/DDBJ databases">
        <title>The chitinases involved in constricting ring structure development in the nematode-trapping fungus Drechslerella dactyloides.</title>
        <authorList>
            <person name="Wang R."/>
            <person name="Zhang L."/>
            <person name="Tang P."/>
            <person name="Li S."/>
            <person name="Liang L."/>
        </authorList>
    </citation>
    <scope>NUCLEOTIDE SEQUENCE</scope>
    <source>
        <strain evidence="2">YMF1.00031</strain>
    </source>
</reference>
<dbReference type="AlphaFoldDB" id="A0AAD6IVQ1"/>
<feature type="compositionally biased region" description="Basic and acidic residues" evidence="1">
    <location>
        <begin position="265"/>
        <end position="276"/>
    </location>
</feature>